<keyword evidence="2" id="KW-1185">Reference proteome</keyword>
<proteinExistence type="predicted"/>
<reference evidence="1 2" key="1">
    <citation type="submission" date="2022-06" db="EMBL/GenBank/DDBJ databases">
        <title>Dynamics of rice microbiomes reveals core vertical transmitted seed endophytes.</title>
        <authorList>
            <person name="Liao K."/>
            <person name="Zhang X."/>
        </authorList>
    </citation>
    <scope>NUCLEOTIDE SEQUENCE [LARGE SCALE GENOMIC DNA]</scope>
    <source>
        <strain evidence="1 2">YT10-10-1</strain>
    </source>
</reference>
<sequence>MRMSGAEYKAWQLSDWGGAWWEEYELSVNGVVVDDVALEDVKDADKIVIQGGVIFTGETDREGRSVAWHFNRWKKAQTTAFVSVEVSKDDVQALQVLLTQFGQGRKNFKVTVGG</sequence>
<gene>
    <name evidence="1" type="ORF">NB700_001894</name>
</gene>
<accession>A0ABT3DV27</accession>
<dbReference type="EMBL" id="JANFWR010000010">
    <property type="protein sequence ID" value="MCW0399338.1"/>
    <property type="molecule type" value="Genomic_DNA"/>
</dbReference>
<dbReference type="Proteomes" id="UP001320843">
    <property type="component" value="Unassembled WGS sequence"/>
</dbReference>
<organism evidence="1 2">
    <name type="scientific">Xanthomonas sacchari</name>
    <dbReference type="NCBI Taxonomy" id="56458"/>
    <lineage>
        <taxon>Bacteria</taxon>
        <taxon>Pseudomonadati</taxon>
        <taxon>Pseudomonadota</taxon>
        <taxon>Gammaproteobacteria</taxon>
        <taxon>Lysobacterales</taxon>
        <taxon>Lysobacteraceae</taxon>
        <taxon>Xanthomonas</taxon>
    </lineage>
</organism>
<name>A0ABT3DV27_9XANT</name>
<protein>
    <submittedName>
        <fullName evidence="1">Uncharacterized protein</fullName>
    </submittedName>
</protein>
<evidence type="ECO:0000313" key="2">
    <source>
        <dbReference type="Proteomes" id="UP001320843"/>
    </source>
</evidence>
<evidence type="ECO:0000313" key="1">
    <source>
        <dbReference type="EMBL" id="MCW0399338.1"/>
    </source>
</evidence>
<comment type="caution">
    <text evidence="1">The sequence shown here is derived from an EMBL/GenBank/DDBJ whole genome shotgun (WGS) entry which is preliminary data.</text>
</comment>